<dbReference type="EMBL" id="JBEOKT010000007">
    <property type="protein sequence ID" value="MER2997848.1"/>
    <property type="molecule type" value="Genomic_DNA"/>
</dbReference>
<dbReference type="Gene3D" id="2.40.50.90">
    <property type="match status" value="1"/>
</dbReference>
<dbReference type="Proteomes" id="UP001476807">
    <property type="component" value="Unassembled WGS sequence"/>
</dbReference>
<dbReference type="SMART" id="SM00318">
    <property type="entry name" value="SNc"/>
    <property type="match status" value="1"/>
</dbReference>
<dbReference type="Pfam" id="PF00565">
    <property type="entry name" value="SNase"/>
    <property type="match status" value="1"/>
</dbReference>
<feature type="domain" description="TNase-like" evidence="5">
    <location>
        <begin position="78"/>
        <end position="194"/>
    </location>
</feature>
<protein>
    <submittedName>
        <fullName evidence="6">Thermonuclease family protein</fullName>
    </submittedName>
</protein>
<keyword evidence="3" id="KW-0378">Hydrolase</keyword>
<dbReference type="PANTHER" id="PTHR12302:SF3">
    <property type="entry name" value="SERINE_THREONINE-PROTEIN KINASE 31"/>
    <property type="match status" value="1"/>
</dbReference>
<dbReference type="PROSITE" id="PS50830">
    <property type="entry name" value="TNASE_3"/>
    <property type="match status" value="1"/>
</dbReference>
<feature type="region of interest" description="Disordered" evidence="4">
    <location>
        <begin position="34"/>
        <end position="71"/>
    </location>
</feature>
<dbReference type="InterPro" id="IPR016071">
    <property type="entry name" value="Staphylococal_nuclease_OB-fold"/>
</dbReference>
<evidence type="ECO:0000256" key="3">
    <source>
        <dbReference type="ARBA" id="ARBA00022801"/>
    </source>
</evidence>
<evidence type="ECO:0000256" key="1">
    <source>
        <dbReference type="ARBA" id="ARBA00022722"/>
    </source>
</evidence>
<proteinExistence type="predicted"/>
<dbReference type="CDD" id="cd00175">
    <property type="entry name" value="SNc"/>
    <property type="match status" value="1"/>
</dbReference>
<evidence type="ECO:0000259" key="5">
    <source>
        <dbReference type="PROSITE" id="PS50830"/>
    </source>
</evidence>
<evidence type="ECO:0000313" key="6">
    <source>
        <dbReference type="EMBL" id="MER2997848.1"/>
    </source>
</evidence>
<dbReference type="PROSITE" id="PS51257">
    <property type="entry name" value="PROKAR_LIPOPROTEIN"/>
    <property type="match status" value="1"/>
</dbReference>
<evidence type="ECO:0000313" key="7">
    <source>
        <dbReference type="Proteomes" id="UP001476807"/>
    </source>
</evidence>
<accession>A0ABV1RTY9</accession>
<name>A0ABV1RTY9_9BACT</name>
<evidence type="ECO:0000256" key="4">
    <source>
        <dbReference type="SAM" id="MobiDB-lite"/>
    </source>
</evidence>
<dbReference type="InterPro" id="IPR035437">
    <property type="entry name" value="SNase_OB-fold_sf"/>
</dbReference>
<dbReference type="RefSeq" id="WP_350412271.1">
    <property type="nucleotide sequence ID" value="NZ_JBEOKT010000007.1"/>
</dbReference>
<evidence type="ECO:0000256" key="2">
    <source>
        <dbReference type="ARBA" id="ARBA00022759"/>
    </source>
</evidence>
<feature type="compositionally biased region" description="Basic and acidic residues" evidence="4">
    <location>
        <begin position="34"/>
        <end position="44"/>
    </location>
</feature>
<dbReference type="SUPFAM" id="SSF50199">
    <property type="entry name" value="Staphylococcal nuclease"/>
    <property type="match status" value="1"/>
</dbReference>
<gene>
    <name evidence="6" type="ORF">ABS362_09830</name>
</gene>
<keyword evidence="7" id="KW-1185">Reference proteome</keyword>
<sequence>MLRSFILYIALLSTFACNQPDREEVQEQFRERQRAVQERARELEETTPTTTPAEQPDTVTPSSDASVIAPTTTTTGDKVVAIKDGDTIELLRNGQTIKVRLYGVDAPEKNQDFGQRSRQFTSDLAFGKFVKLIEHNKDRYGRTVGTIILPDGRNLNEELVKEGYAWHYKDYSKDVRLANLEADARRFKRGLWATPNPVAPWDFRKNKKETAAQQKAKKEAAIQNAPLSAGASTRKVFLCNSAGSSVYHYTKDCPVLKRCKEQVLTATEEVAVRQYGRRADKTCSPN</sequence>
<dbReference type="PANTHER" id="PTHR12302">
    <property type="entry name" value="EBNA2 BINDING PROTEIN P100"/>
    <property type="match status" value="1"/>
</dbReference>
<dbReference type="PROSITE" id="PS01123">
    <property type="entry name" value="TNASE_1"/>
    <property type="match status" value="1"/>
</dbReference>
<keyword evidence="2" id="KW-0255">Endonuclease</keyword>
<reference evidence="6 7" key="1">
    <citation type="submission" date="2024-06" db="EMBL/GenBank/DDBJ databases">
        <title>Pontibacter populi HYL7-15.</title>
        <authorList>
            <person name="Kim M.K."/>
        </authorList>
    </citation>
    <scope>NUCLEOTIDE SEQUENCE [LARGE SCALE GENOMIC DNA]</scope>
    <source>
        <strain evidence="6 7">HYL7-15</strain>
    </source>
</reference>
<feature type="compositionally biased region" description="Polar residues" evidence="4">
    <location>
        <begin position="57"/>
        <end position="71"/>
    </location>
</feature>
<keyword evidence="1" id="KW-0540">Nuclease</keyword>
<comment type="caution">
    <text evidence="6">The sequence shown here is derived from an EMBL/GenBank/DDBJ whole genome shotgun (WGS) entry which is preliminary data.</text>
</comment>
<dbReference type="InterPro" id="IPR002071">
    <property type="entry name" value="Thermonucl_AS"/>
</dbReference>
<organism evidence="6 7">
    <name type="scientific">Pontibacter populi</name>
    <dbReference type="NCBI Taxonomy" id="890055"/>
    <lineage>
        <taxon>Bacteria</taxon>
        <taxon>Pseudomonadati</taxon>
        <taxon>Bacteroidota</taxon>
        <taxon>Cytophagia</taxon>
        <taxon>Cytophagales</taxon>
        <taxon>Hymenobacteraceae</taxon>
        <taxon>Pontibacter</taxon>
    </lineage>
</organism>